<accession>A0A1T1H5N3</accession>
<evidence type="ECO:0000313" key="3">
    <source>
        <dbReference type="Proteomes" id="UP000191160"/>
    </source>
</evidence>
<keyword evidence="1" id="KW-0812">Transmembrane</keyword>
<protein>
    <submittedName>
        <fullName evidence="2">Uncharacterized protein</fullName>
    </submittedName>
</protein>
<feature type="transmembrane region" description="Helical" evidence="1">
    <location>
        <begin position="62"/>
        <end position="81"/>
    </location>
</feature>
<keyword evidence="3" id="KW-1185">Reference proteome</keyword>
<keyword evidence="1" id="KW-0472">Membrane</keyword>
<comment type="caution">
    <text evidence="2">The sequence shown here is derived from an EMBL/GenBank/DDBJ whole genome shotgun (WGS) entry which is preliminary data.</text>
</comment>
<evidence type="ECO:0000313" key="2">
    <source>
        <dbReference type="EMBL" id="OOV85105.1"/>
    </source>
</evidence>
<organism evidence="2 3">
    <name type="scientific">Acinetobacter amyesii</name>
    <dbReference type="NCBI Taxonomy" id="2942470"/>
    <lineage>
        <taxon>Bacteria</taxon>
        <taxon>Pseudomonadati</taxon>
        <taxon>Pseudomonadota</taxon>
        <taxon>Gammaproteobacteria</taxon>
        <taxon>Moraxellales</taxon>
        <taxon>Moraxellaceae</taxon>
        <taxon>Acinetobacter</taxon>
    </lineage>
</organism>
<gene>
    <name evidence="2" type="ORF">B1202_00170</name>
</gene>
<feature type="transmembrane region" description="Helical" evidence="1">
    <location>
        <begin position="105"/>
        <end position="128"/>
    </location>
</feature>
<sequence length="190" mass="22057">MAIHKTNSITNYLDNIAPFYYFLIFPFVVALMAICFDFEFSGIFSNTQQLQVSSKQRFLNDFFALCTWITIFLIFFSRKFFGLKPDIQLQVQNAVIKQIRTRDGLAMYSATMLCFFIFFIICISSTWFPSDPIQPETGTKGYALKKALYSANPGFILFIQYFKYALSLLFTLVLVHILDARKIIKEQTLN</sequence>
<dbReference type="EMBL" id="MVKX01000001">
    <property type="protein sequence ID" value="OOV85105.1"/>
    <property type="molecule type" value="Genomic_DNA"/>
</dbReference>
<feature type="transmembrane region" description="Helical" evidence="1">
    <location>
        <begin position="20"/>
        <end position="42"/>
    </location>
</feature>
<keyword evidence="1" id="KW-1133">Transmembrane helix</keyword>
<dbReference type="Proteomes" id="UP000191160">
    <property type="component" value="Unassembled WGS sequence"/>
</dbReference>
<evidence type="ECO:0000256" key="1">
    <source>
        <dbReference type="SAM" id="Phobius"/>
    </source>
</evidence>
<feature type="transmembrane region" description="Helical" evidence="1">
    <location>
        <begin position="155"/>
        <end position="178"/>
    </location>
</feature>
<dbReference type="RefSeq" id="WP_078188517.1">
    <property type="nucleotide sequence ID" value="NZ_JAMCOZ010000012.1"/>
</dbReference>
<dbReference type="AlphaFoldDB" id="A0A1T1H5N3"/>
<proteinExistence type="predicted"/>
<reference evidence="2 3" key="1">
    <citation type="submission" date="2017-02" db="EMBL/GenBank/DDBJ databases">
        <title>Acinetobacter sp. ANC 4945, whole genome shotgun sequencing project.</title>
        <authorList>
            <person name="Radolfova-Krizova L."/>
            <person name="Al Atrouni A."/>
            <person name="Nemec A."/>
        </authorList>
    </citation>
    <scope>NUCLEOTIDE SEQUENCE [LARGE SCALE GENOMIC DNA]</scope>
    <source>
        <strain evidence="2 3">ANC 4945</strain>
    </source>
</reference>
<name>A0A1T1H5N3_9GAMM</name>